<evidence type="ECO:0000313" key="2">
    <source>
        <dbReference type="Proteomes" id="UP001459277"/>
    </source>
</evidence>
<gene>
    <name evidence="1" type="ORF">SO802_019164</name>
</gene>
<sequence>MIPLLQRSLQILLMLDFYISSPVKQREYRRPDGRKRIIPEAVGVPVQQENLLIGAQIQVLDFPLTSSDCGKDDNGLVPTEGGFKESSVRETLGRSSDLKEQSGVTAWATISDSLIIEKVPVATGRDGSINVEQSGNVKASTSLLPTSNMSLSIRVFDKKEGLDALSIFLEA</sequence>
<accession>A0AAW2CNE8</accession>
<dbReference type="AlphaFoldDB" id="A0AAW2CNE8"/>
<organism evidence="1 2">
    <name type="scientific">Lithocarpus litseifolius</name>
    <dbReference type="NCBI Taxonomy" id="425828"/>
    <lineage>
        <taxon>Eukaryota</taxon>
        <taxon>Viridiplantae</taxon>
        <taxon>Streptophyta</taxon>
        <taxon>Embryophyta</taxon>
        <taxon>Tracheophyta</taxon>
        <taxon>Spermatophyta</taxon>
        <taxon>Magnoliopsida</taxon>
        <taxon>eudicotyledons</taxon>
        <taxon>Gunneridae</taxon>
        <taxon>Pentapetalae</taxon>
        <taxon>rosids</taxon>
        <taxon>fabids</taxon>
        <taxon>Fagales</taxon>
        <taxon>Fagaceae</taxon>
        <taxon>Lithocarpus</taxon>
    </lineage>
</organism>
<dbReference type="EMBL" id="JAZDWU010000006">
    <property type="protein sequence ID" value="KAK9999561.1"/>
    <property type="molecule type" value="Genomic_DNA"/>
</dbReference>
<dbReference type="Proteomes" id="UP001459277">
    <property type="component" value="Unassembled WGS sequence"/>
</dbReference>
<evidence type="ECO:0000313" key="1">
    <source>
        <dbReference type="EMBL" id="KAK9999561.1"/>
    </source>
</evidence>
<keyword evidence="2" id="KW-1185">Reference proteome</keyword>
<reference evidence="1 2" key="1">
    <citation type="submission" date="2024-01" db="EMBL/GenBank/DDBJ databases">
        <title>A telomere-to-telomere, gap-free genome of sweet tea (Lithocarpus litseifolius).</title>
        <authorList>
            <person name="Zhou J."/>
        </authorList>
    </citation>
    <scope>NUCLEOTIDE SEQUENCE [LARGE SCALE GENOMIC DNA]</scope>
    <source>
        <strain evidence="1">Zhou-2022a</strain>
        <tissue evidence="1">Leaf</tissue>
    </source>
</reference>
<comment type="caution">
    <text evidence="1">The sequence shown here is derived from an EMBL/GenBank/DDBJ whole genome shotgun (WGS) entry which is preliminary data.</text>
</comment>
<proteinExistence type="predicted"/>
<protein>
    <submittedName>
        <fullName evidence="1">Uncharacterized protein</fullName>
    </submittedName>
</protein>
<name>A0AAW2CNE8_9ROSI</name>